<proteinExistence type="predicted"/>
<keyword evidence="2" id="KW-0732">Signal</keyword>
<gene>
    <name evidence="6" type="ORF">IM811_007166</name>
</gene>
<feature type="domain" description="PcRGLX/YetA-like C-terminal alpha/alpha toroid" evidence="5">
    <location>
        <begin position="496"/>
        <end position="917"/>
    </location>
</feature>
<dbReference type="InterPro" id="IPR048330">
    <property type="entry name" value="PcRGLX/YetA_2nd"/>
</dbReference>
<organism evidence="6 7">
    <name type="scientific">Bionectria ochroleuca</name>
    <name type="common">Gliocladium roseum</name>
    <dbReference type="NCBI Taxonomy" id="29856"/>
    <lineage>
        <taxon>Eukaryota</taxon>
        <taxon>Fungi</taxon>
        <taxon>Dikarya</taxon>
        <taxon>Ascomycota</taxon>
        <taxon>Pezizomycotina</taxon>
        <taxon>Sordariomycetes</taxon>
        <taxon>Hypocreomycetidae</taxon>
        <taxon>Hypocreales</taxon>
        <taxon>Bionectriaceae</taxon>
        <taxon>Clonostachys</taxon>
    </lineage>
</organism>
<dbReference type="AlphaFoldDB" id="A0A8H7TR84"/>
<evidence type="ECO:0000259" key="5">
    <source>
        <dbReference type="Pfam" id="PF21346"/>
    </source>
</evidence>
<feature type="signal peptide" evidence="2">
    <location>
        <begin position="1"/>
        <end position="19"/>
    </location>
</feature>
<name>A0A8H7TR84_BIOOC</name>
<feature type="domain" description="PcRGLX/YetA-like N-terminal RIFT barrel" evidence="3">
    <location>
        <begin position="28"/>
        <end position="107"/>
    </location>
</feature>
<sequence>MHVPPGLAAVLGLAAIASAKPTNYSATSVEINWIGDTPGYFPGASFGVPWSEGALYPNSTTFSLSGSGGNSSLQSWITGYWRDGSIKWSGHAIPATESVPDSFTINASPKGVSKRSVPQKRELSVEESGDGITVDTGKISVTFPKAGSVLVSSIETAGGNVVGTNGKLVLSSQSALANDVESRFNTSVNYSNFESNIEEVSVSQDTSVRALVTTRGQFRVSAGGEHNDWLPFVVRFYLYSNSNSIRIVHSIVFNGDGKKDFISGLGIRFQVPLEGEELYNRHVRISGSDGGFLTEAVKGITGLRRDPGTAVKVAQYEGKSTPDISTWDTRVSSRMHWIPAWNDYSLRQLTSDGFQIKKRTKAGQSWLDVSTGPRSDGLAYLGGSTKGGLAVGLRNFWKQFPTGLDISNAATDNGEITLWLYSPEAGPLDLRPYHDGLGQDTYAKQLDALEITYEDYEPDFDTPTGIAKTHEIFLHAFDATPSSDHLGLLSKHLDEPPALFAKSEHIQQTRALGSYWSAPHTSKSQAATIEKNLEFIIEYYKGQIEGRRWYGFLHYGDFMHTYDVERHVWRYDIGGYAWDNSELSPDLFFWLYFLRTGRADVYRFAEALTRHTGEVDVYHTGDWKGLGTRHGVLHFADSAKQARIAQPQYRKYFYFLTGGDERVGELLEETLDADKTYGILDAHRKVRTDGWKPSPGEPVSISLGTDWAALAAGWLIEWERRGSRWQEAKEKLTNTAAGIAKLKNGFVTGEGLYDIEKKSISSPPTDPDNAGVVDISHLSAVFGEPEVLSEAIEYWGDDAPEGLAQAWLDYCYYYGASGVEQKARYGSSFSGVSLKQGHARLSAYYYQQTGNSTLAARTWNEFFNTDGLKADKAWGVTTKLNGSAVLLPGVEEVSWISTNDIAQYGLSAIQGLALASEGLAS</sequence>
<dbReference type="Pfam" id="PF21346">
    <property type="entry name" value="PcRGLX_3rd"/>
    <property type="match status" value="1"/>
</dbReference>
<protein>
    <submittedName>
        <fullName evidence="6">Uncharacterized protein</fullName>
    </submittedName>
</protein>
<dbReference type="PANTHER" id="PTHR40081:SF1">
    <property type="entry name" value="TAT PATHWAY SIGNAL SEQUENCE DOMAIN PROTEIN"/>
    <property type="match status" value="1"/>
</dbReference>
<dbReference type="EMBL" id="JADCTT010000002">
    <property type="protein sequence ID" value="KAF9756222.1"/>
    <property type="molecule type" value="Genomic_DNA"/>
</dbReference>
<dbReference type="Pfam" id="PF19501">
    <property type="entry name" value="PcRGLX_1st"/>
    <property type="match status" value="1"/>
</dbReference>
<dbReference type="InterPro" id="IPR048331">
    <property type="entry name" value="PcRGLX/YetA_3rd"/>
</dbReference>
<dbReference type="InterPro" id="IPR045793">
    <property type="entry name" value="PcRGLX/YetA-like"/>
</dbReference>
<evidence type="ECO:0000259" key="3">
    <source>
        <dbReference type="Pfam" id="PF19501"/>
    </source>
</evidence>
<evidence type="ECO:0000259" key="4">
    <source>
        <dbReference type="Pfam" id="PF21345"/>
    </source>
</evidence>
<reference evidence="6" key="1">
    <citation type="submission" date="2020-10" db="EMBL/GenBank/DDBJ databases">
        <title>High-Quality Genome Resource of Clonostachys rosea strain S41 by Oxford Nanopore Long-Read Sequencing.</title>
        <authorList>
            <person name="Wang H."/>
        </authorList>
    </citation>
    <scope>NUCLEOTIDE SEQUENCE</scope>
    <source>
        <strain evidence="6">S41</strain>
    </source>
</reference>
<evidence type="ECO:0000313" key="6">
    <source>
        <dbReference type="EMBL" id="KAF9756222.1"/>
    </source>
</evidence>
<dbReference type="PANTHER" id="PTHR40081">
    <property type="entry name" value="CONCANAVALIN A-LIKE LECTIN/GLUCANASE"/>
    <property type="match status" value="1"/>
</dbReference>
<feature type="region of interest" description="Disordered" evidence="1">
    <location>
        <begin position="110"/>
        <end position="129"/>
    </location>
</feature>
<dbReference type="Pfam" id="PF21345">
    <property type="entry name" value="PcRGLX_2nd"/>
    <property type="match status" value="1"/>
</dbReference>
<dbReference type="InterPro" id="IPR048329">
    <property type="entry name" value="PcRGLX_1st"/>
</dbReference>
<dbReference type="Proteomes" id="UP000616885">
    <property type="component" value="Unassembled WGS sequence"/>
</dbReference>
<evidence type="ECO:0000256" key="1">
    <source>
        <dbReference type="SAM" id="MobiDB-lite"/>
    </source>
</evidence>
<feature type="domain" description="PcRGLX/YetA-like central beta-sandwich" evidence="4">
    <location>
        <begin position="124"/>
        <end position="488"/>
    </location>
</feature>
<accession>A0A8H7TR84</accession>
<comment type="caution">
    <text evidence="6">The sequence shown here is derived from an EMBL/GenBank/DDBJ whole genome shotgun (WGS) entry which is preliminary data.</text>
</comment>
<evidence type="ECO:0000313" key="7">
    <source>
        <dbReference type="Proteomes" id="UP000616885"/>
    </source>
</evidence>
<feature type="chain" id="PRO_5034287109" evidence="2">
    <location>
        <begin position="20"/>
        <end position="921"/>
    </location>
</feature>
<evidence type="ECO:0000256" key="2">
    <source>
        <dbReference type="SAM" id="SignalP"/>
    </source>
</evidence>